<keyword evidence="2" id="KW-0547">Nucleotide-binding</keyword>
<dbReference type="Gene3D" id="3.40.50.300">
    <property type="entry name" value="P-loop containing nucleotide triphosphate hydrolases"/>
    <property type="match status" value="1"/>
</dbReference>
<dbReference type="GO" id="GO:0005524">
    <property type="term" value="F:ATP binding"/>
    <property type="evidence" value="ECO:0007669"/>
    <property type="project" value="UniProtKB-KW"/>
</dbReference>
<dbReference type="PANTHER" id="PTHR45772:SF7">
    <property type="entry name" value="AMINO ACID ABC TRANSPORTER ATP-BINDING PROTEIN"/>
    <property type="match status" value="1"/>
</dbReference>
<dbReference type="EMBL" id="DF968180">
    <property type="protein sequence ID" value="GAP39852.1"/>
    <property type="molecule type" value="Genomic_DNA"/>
</dbReference>
<dbReference type="GO" id="GO:0005886">
    <property type="term" value="C:plasma membrane"/>
    <property type="evidence" value="ECO:0007669"/>
    <property type="project" value="TreeGrafter"/>
</dbReference>
<dbReference type="SMART" id="SM00382">
    <property type="entry name" value="AAA"/>
    <property type="match status" value="1"/>
</dbReference>
<dbReference type="AlphaFoldDB" id="A0A0K8PB12"/>
<evidence type="ECO:0000256" key="2">
    <source>
        <dbReference type="ARBA" id="ARBA00022741"/>
    </source>
</evidence>
<dbReference type="SUPFAM" id="SSF52540">
    <property type="entry name" value="P-loop containing nucleoside triphosphate hydrolases"/>
    <property type="match status" value="1"/>
</dbReference>
<dbReference type="GO" id="GO:1903806">
    <property type="term" value="P:L-isoleucine import across plasma membrane"/>
    <property type="evidence" value="ECO:0007669"/>
    <property type="project" value="TreeGrafter"/>
</dbReference>
<dbReference type="PROSITE" id="PS50893">
    <property type="entry name" value="ABC_TRANSPORTER_2"/>
    <property type="match status" value="1"/>
</dbReference>
<dbReference type="GO" id="GO:0005304">
    <property type="term" value="F:L-valine transmembrane transporter activity"/>
    <property type="evidence" value="ECO:0007669"/>
    <property type="project" value="TreeGrafter"/>
</dbReference>
<dbReference type="OrthoDB" id="9805514at2"/>
<gene>
    <name evidence="5" type="ORF">ATC1_12389</name>
</gene>
<dbReference type="PATRIC" id="fig|1678840.3.peg.963"/>
<keyword evidence="1" id="KW-0813">Transport</keyword>
<evidence type="ECO:0000313" key="5">
    <source>
        <dbReference type="EMBL" id="GAP39852.1"/>
    </source>
</evidence>
<evidence type="ECO:0000259" key="4">
    <source>
        <dbReference type="PROSITE" id="PS50893"/>
    </source>
</evidence>
<dbReference type="GO" id="GO:0016887">
    <property type="term" value="F:ATP hydrolysis activity"/>
    <property type="evidence" value="ECO:0007669"/>
    <property type="project" value="InterPro"/>
</dbReference>
<dbReference type="GO" id="GO:0015808">
    <property type="term" value="P:L-alanine transport"/>
    <property type="evidence" value="ECO:0007669"/>
    <property type="project" value="TreeGrafter"/>
</dbReference>
<dbReference type="InterPro" id="IPR032823">
    <property type="entry name" value="BCA_ABC_TP_C"/>
</dbReference>
<feature type="domain" description="ABC transporter" evidence="4">
    <location>
        <begin position="4"/>
        <end position="251"/>
    </location>
</feature>
<reference evidence="5" key="1">
    <citation type="journal article" date="2015" name="Genome Announc.">
        <title>Draft Genome Sequence of Anaerolineae Strain TC1, a Novel Isolate from a Methanogenic Wastewater Treatment System.</title>
        <authorList>
            <person name="Matsuura N."/>
            <person name="Tourlousse D.M."/>
            <person name="Sun L."/>
            <person name="Toyonaga M."/>
            <person name="Kuroda K."/>
            <person name="Ohashi A."/>
            <person name="Cruz R."/>
            <person name="Yamaguchi T."/>
            <person name="Sekiguchi Y."/>
        </authorList>
    </citation>
    <scope>NUCLEOTIDE SEQUENCE [LARGE SCALE GENOMIC DNA]</scope>
    <source>
        <strain evidence="5">TC1</strain>
    </source>
</reference>
<dbReference type="GO" id="GO:0015188">
    <property type="term" value="F:L-isoleucine transmembrane transporter activity"/>
    <property type="evidence" value="ECO:0007669"/>
    <property type="project" value="TreeGrafter"/>
</dbReference>
<dbReference type="InterPro" id="IPR027417">
    <property type="entry name" value="P-loop_NTPase"/>
</dbReference>
<dbReference type="STRING" id="1678840.ATC1_12389"/>
<proteinExistence type="predicted"/>
<dbReference type="InterPro" id="IPR051120">
    <property type="entry name" value="ABC_AA/LPS_Transport"/>
</dbReference>
<dbReference type="CDD" id="cd03219">
    <property type="entry name" value="ABC_Mj1267_LivG_branched"/>
    <property type="match status" value="1"/>
</dbReference>
<evidence type="ECO:0000313" key="6">
    <source>
        <dbReference type="Proteomes" id="UP000053370"/>
    </source>
</evidence>
<evidence type="ECO:0000256" key="1">
    <source>
        <dbReference type="ARBA" id="ARBA00022448"/>
    </source>
</evidence>
<dbReference type="PANTHER" id="PTHR45772">
    <property type="entry name" value="CONSERVED COMPONENT OF ABC TRANSPORTER FOR NATURAL AMINO ACIDS-RELATED"/>
    <property type="match status" value="1"/>
</dbReference>
<dbReference type="GO" id="GO:0042941">
    <property type="term" value="P:D-alanine transmembrane transport"/>
    <property type="evidence" value="ECO:0007669"/>
    <property type="project" value="TreeGrafter"/>
</dbReference>
<dbReference type="RefSeq" id="WP_062278632.1">
    <property type="nucleotide sequence ID" value="NZ_DF968180.1"/>
</dbReference>
<dbReference type="Pfam" id="PF00005">
    <property type="entry name" value="ABC_tran"/>
    <property type="match status" value="1"/>
</dbReference>
<dbReference type="GO" id="GO:0015192">
    <property type="term" value="F:L-phenylalanine transmembrane transporter activity"/>
    <property type="evidence" value="ECO:0007669"/>
    <property type="project" value="TreeGrafter"/>
</dbReference>
<sequence>MVILETKGIGIHFGGLKAVSNVDFSVEEGSISAIIGPNGAGKTTLFNLIAGFYTPTEGTVYFKGKDITKMKTFERTYMGLARTFQNINLFRELSVMDNVLLGLHTKTKCDPISSMLNLPNKLREERESRKKVMETLEFLNLAHYVNEKAGSLAYGLQKNLEIARAIVSHPSVLLLDEPASGLNTNDLDTLSQGIVAIRNSGITVVLIEHKMDVVMSISDKIAVLNFGQKIADGNPGEICCNPEVIDAYLGKDE</sequence>
<evidence type="ECO:0000256" key="3">
    <source>
        <dbReference type="ARBA" id="ARBA00022840"/>
    </source>
</evidence>
<dbReference type="InterPro" id="IPR003593">
    <property type="entry name" value="AAA+_ATPase"/>
</dbReference>
<keyword evidence="6" id="KW-1185">Reference proteome</keyword>
<organism evidence="5">
    <name type="scientific">Flexilinea flocculi</name>
    <dbReference type="NCBI Taxonomy" id="1678840"/>
    <lineage>
        <taxon>Bacteria</taxon>
        <taxon>Bacillati</taxon>
        <taxon>Chloroflexota</taxon>
        <taxon>Anaerolineae</taxon>
        <taxon>Anaerolineales</taxon>
        <taxon>Anaerolineaceae</taxon>
        <taxon>Flexilinea</taxon>
    </lineage>
</organism>
<keyword evidence="3 5" id="KW-0067">ATP-binding</keyword>
<dbReference type="Pfam" id="PF12399">
    <property type="entry name" value="BCA_ABC_TP_C"/>
    <property type="match status" value="1"/>
</dbReference>
<name>A0A0K8PB12_9CHLR</name>
<dbReference type="Proteomes" id="UP000053370">
    <property type="component" value="Unassembled WGS sequence"/>
</dbReference>
<dbReference type="GO" id="GO:1903805">
    <property type="term" value="P:L-valine import across plasma membrane"/>
    <property type="evidence" value="ECO:0007669"/>
    <property type="project" value="TreeGrafter"/>
</dbReference>
<protein>
    <submittedName>
        <fullName evidence="5">Amino acid/amide ABC transporter ATP-binding protein 1, HAAT family</fullName>
    </submittedName>
</protein>
<dbReference type="FunFam" id="3.40.50.300:FF:000421">
    <property type="entry name" value="Branched-chain amino acid ABC transporter ATP-binding protein"/>
    <property type="match status" value="1"/>
</dbReference>
<accession>A0A0K8PB12</accession>
<dbReference type="InterPro" id="IPR003439">
    <property type="entry name" value="ABC_transporter-like_ATP-bd"/>
</dbReference>